<keyword evidence="7" id="KW-0413">Isomerase</keyword>
<dbReference type="GO" id="GO:0006310">
    <property type="term" value="P:DNA recombination"/>
    <property type="evidence" value="ECO:0007669"/>
    <property type="project" value="InterPro"/>
</dbReference>
<keyword evidence="5" id="KW-0067">ATP-binding</keyword>
<dbReference type="PROSITE" id="PS51192">
    <property type="entry name" value="HELICASE_ATP_BIND_1"/>
    <property type="match status" value="1"/>
</dbReference>
<dbReference type="GO" id="GO:0016787">
    <property type="term" value="F:hydrolase activity"/>
    <property type="evidence" value="ECO:0007669"/>
    <property type="project" value="UniProtKB-KW"/>
</dbReference>
<comment type="catalytic activity">
    <reaction evidence="8">
        <text>Couples ATP hydrolysis with the unwinding of duplex DNA by translocating in the 3'-5' direction.</text>
        <dbReference type="EC" id="5.6.2.4"/>
    </reaction>
</comment>
<dbReference type="InterPro" id="IPR014001">
    <property type="entry name" value="Helicase_ATP-bd"/>
</dbReference>
<dbReference type="Pfam" id="PF00270">
    <property type="entry name" value="DEAD"/>
    <property type="match status" value="1"/>
</dbReference>
<keyword evidence="2" id="KW-0547">Nucleotide-binding</keyword>
<proteinExistence type="inferred from homology"/>
<evidence type="ECO:0000256" key="9">
    <source>
        <dbReference type="ARBA" id="ARBA00034808"/>
    </source>
</evidence>
<name>A0A840UZM2_9BACT</name>
<evidence type="ECO:0000313" key="12">
    <source>
        <dbReference type="EMBL" id="MBB5348098.1"/>
    </source>
</evidence>
<gene>
    <name evidence="12" type="ORF">HNQ81_001829</name>
</gene>
<dbReference type="PROSITE" id="PS51194">
    <property type="entry name" value="HELICASE_CTER"/>
    <property type="match status" value="1"/>
</dbReference>
<evidence type="ECO:0000313" key="13">
    <source>
        <dbReference type="Proteomes" id="UP000539642"/>
    </source>
</evidence>
<dbReference type="SUPFAM" id="SSF53098">
    <property type="entry name" value="Ribonuclease H-like"/>
    <property type="match status" value="1"/>
</dbReference>
<dbReference type="Gene3D" id="3.40.50.300">
    <property type="entry name" value="P-loop containing nucleotide triphosphate hydrolases"/>
    <property type="match status" value="3"/>
</dbReference>
<evidence type="ECO:0000256" key="8">
    <source>
        <dbReference type="ARBA" id="ARBA00034617"/>
    </source>
</evidence>
<dbReference type="InterPro" id="IPR004589">
    <property type="entry name" value="DNA_helicase_ATP-dep_RecQ"/>
</dbReference>
<dbReference type="GO" id="GO:0043138">
    <property type="term" value="F:3'-5' DNA helicase activity"/>
    <property type="evidence" value="ECO:0007669"/>
    <property type="project" value="UniProtKB-EC"/>
</dbReference>
<dbReference type="SMART" id="SM00490">
    <property type="entry name" value="HELICc"/>
    <property type="match status" value="1"/>
</dbReference>
<evidence type="ECO:0000256" key="4">
    <source>
        <dbReference type="ARBA" id="ARBA00022806"/>
    </source>
</evidence>
<evidence type="ECO:0000256" key="3">
    <source>
        <dbReference type="ARBA" id="ARBA00022801"/>
    </source>
</evidence>
<feature type="domain" description="Helicase ATP-binding" evidence="10">
    <location>
        <begin position="302"/>
        <end position="482"/>
    </location>
</feature>
<dbReference type="InterPro" id="IPR011545">
    <property type="entry name" value="DEAD/DEAH_box_helicase_dom"/>
</dbReference>
<keyword evidence="6" id="KW-0238">DNA-binding</keyword>
<evidence type="ECO:0000256" key="5">
    <source>
        <dbReference type="ARBA" id="ARBA00022840"/>
    </source>
</evidence>
<dbReference type="InterPro" id="IPR027417">
    <property type="entry name" value="P-loop_NTPase"/>
</dbReference>
<dbReference type="GO" id="GO:0005737">
    <property type="term" value="C:cytoplasm"/>
    <property type="evidence" value="ECO:0007669"/>
    <property type="project" value="TreeGrafter"/>
</dbReference>
<dbReference type="Pfam" id="PF00271">
    <property type="entry name" value="Helicase_C"/>
    <property type="match status" value="1"/>
</dbReference>
<keyword evidence="3" id="KW-0378">Hydrolase</keyword>
<sequence>MPSSPQDLLRQTLLLDIEVNENNIIYAIGAIFGDKTFQAPAGRKIDRSTLAELDAFAREARFVLRHNILNHDLPRLRRLAPDLRLLARPSIDTLFLSPLAYPANPYHRLIKNYQIVRDSINDPVQDAQLAGRVFAEQWDALVGQFAVNSDVPLLYRGFLAADAELAGTAEALAGMGIPLLQGNDLHDAFAWFARRHACLAAVDTLVTQLVDGLLPLPPLAYVTAWLSVAGGNSVLPPWVRHQFPLVASILHQLRENCCHRPDCDYCRNHHDPRSYLRNFYGFPDFRAEPATADGHSLQEEIVTAAARGHSLFATLPTGGGKSLCYLLPALMRYHRRNTLTIVISPLQALMKDQVDNFSRLTGTRIAAALSGMLTMPERTEVLEGVRLGDIGILLVSPEQLRNTSFRATISQREIGAWVFDEAHCLSKWGHDFRPDYLYAIRFIREFAEREHVGIPPVQCFTATAKKDVKAEIIDIILRELGLKMRQFAGGHERINLHYEVQEVSRYDKDQVILDLLRSRYDGRGSVVIYCARRKNTEKLAELLQARGYTAEAFHAGLEPALKKRIQDGFIAGITPIICATNAFGMGIDKEDVRLVIHVDIPASLENYLQEAGRAGRDRHAAECVLIFDEQDIEGQFRLSCRSMLDQREIGRFLRGIRQFARGENTVVLTLLKTIFPQDTFWRDNLNRLLQDWQEETGDTPQPAAAVEEYLHEALAEQDRMKTIADGLFLATAHAVKGLEFDHVFILGDSWDKEVGAAIADERRLFYVSMSRARETLHLFVLDTAGNPHARLLAGDFTGERVVIQGRNNHLELMDSDGVAIARLSKKAYDEWADRLDSIREARIVALVRRYRDDVEDKKFQTACHGRSWEVPIVEVMC</sequence>
<dbReference type="InterPro" id="IPR012337">
    <property type="entry name" value="RNaseH-like_sf"/>
</dbReference>
<feature type="domain" description="Helicase C-terminal" evidence="11">
    <location>
        <begin position="507"/>
        <end position="675"/>
    </location>
</feature>
<evidence type="ECO:0000256" key="7">
    <source>
        <dbReference type="ARBA" id="ARBA00023235"/>
    </source>
</evidence>
<dbReference type="Gene3D" id="1.10.486.10">
    <property type="entry name" value="PCRA, domain 4"/>
    <property type="match status" value="1"/>
</dbReference>
<dbReference type="PANTHER" id="PTHR13710">
    <property type="entry name" value="DNA HELICASE RECQ FAMILY MEMBER"/>
    <property type="match status" value="1"/>
</dbReference>
<keyword evidence="4 12" id="KW-0347">Helicase</keyword>
<protein>
    <recommendedName>
        <fullName evidence="9">DNA 3'-5' helicase</fullName>
        <ecNumber evidence="9">5.6.2.4</ecNumber>
    </recommendedName>
</protein>
<evidence type="ECO:0000256" key="2">
    <source>
        <dbReference type="ARBA" id="ARBA00022741"/>
    </source>
</evidence>
<dbReference type="PANTHER" id="PTHR13710:SF105">
    <property type="entry name" value="ATP-DEPENDENT DNA HELICASE Q1"/>
    <property type="match status" value="1"/>
</dbReference>
<comment type="caution">
    <text evidence="12">The sequence shown here is derived from an EMBL/GenBank/DDBJ whole genome shotgun (WGS) entry which is preliminary data.</text>
</comment>
<evidence type="ECO:0000259" key="11">
    <source>
        <dbReference type="PROSITE" id="PS51194"/>
    </source>
</evidence>
<dbReference type="RefSeq" id="WP_183350511.1">
    <property type="nucleotide sequence ID" value="NZ_JACHEO010000009.1"/>
</dbReference>
<dbReference type="GO" id="GO:0005694">
    <property type="term" value="C:chromosome"/>
    <property type="evidence" value="ECO:0007669"/>
    <property type="project" value="TreeGrafter"/>
</dbReference>
<dbReference type="InterPro" id="IPR014017">
    <property type="entry name" value="DNA_helicase_UvrD-like_C"/>
</dbReference>
<dbReference type="NCBIfam" id="TIGR00614">
    <property type="entry name" value="recQ_fam"/>
    <property type="match status" value="1"/>
</dbReference>
<dbReference type="Gene3D" id="3.30.420.10">
    <property type="entry name" value="Ribonuclease H-like superfamily/Ribonuclease H"/>
    <property type="match status" value="1"/>
</dbReference>
<comment type="similarity">
    <text evidence="1">Belongs to the helicase family. RecQ subfamily.</text>
</comment>
<dbReference type="EC" id="5.6.2.4" evidence="9"/>
<dbReference type="Proteomes" id="UP000539642">
    <property type="component" value="Unassembled WGS sequence"/>
</dbReference>
<dbReference type="AlphaFoldDB" id="A0A840UZM2"/>
<dbReference type="SUPFAM" id="SSF52540">
    <property type="entry name" value="P-loop containing nucleoside triphosphate hydrolases"/>
    <property type="match status" value="2"/>
</dbReference>
<dbReference type="GO" id="GO:0009378">
    <property type="term" value="F:four-way junction helicase activity"/>
    <property type="evidence" value="ECO:0007669"/>
    <property type="project" value="TreeGrafter"/>
</dbReference>
<dbReference type="SMART" id="SM00487">
    <property type="entry name" value="DEXDc"/>
    <property type="match status" value="1"/>
</dbReference>
<evidence type="ECO:0000256" key="1">
    <source>
        <dbReference type="ARBA" id="ARBA00005446"/>
    </source>
</evidence>
<dbReference type="InterPro" id="IPR001650">
    <property type="entry name" value="Helicase_C-like"/>
</dbReference>
<reference evidence="12 13" key="1">
    <citation type="submission" date="2020-08" db="EMBL/GenBank/DDBJ databases">
        <title>Genomic Encyclopedia of Type Strains, Phase IV (KMG-IV): sequencing the most valuable type-strain genomes for metagenomic binning, comparative biology and taxonomic classification.</title>
        <authorList>
            <person name="Goeker M."/>
        </authorList>
    </citation>
    <scope>NUCLEOTIDE SEQUENCE [LARGE SCALE GENOMIC DNA]</scope>
    <source>
        <strain evidence="12 13">DSM 28570</strain>
    </source>
</reference>
<dbReference type="EMBL" id="JACHEO010000009">
    <property type="protein sequence ID" value="MBB5348098.1"/>
    <property type="molecule type" value="Genomic_DNA"/>
</dbReference>
<dbReference type="GO" id="GO:0003677">
    <property type="term" value="F:DNA binding"/>
    <property type="evidence" value="ECO:0007669"/>
    <property type="project" value="UniProtKB-KW"/>
</dbReference>
<dbReference type="InterPro" id="IPR036397">
    <property type="entry name" value="RNaseH_sf"/>
</dbReference>
<dbReference type="Pfam" id="PF13361">
    <property type="entry name" value="UvrD_C"/>
    <property type="match status" value="1"/>
</dbReference>
<accession>A0A840UZM2</accession>
<evidence type="ECO:0000259" key="10">
    <source>
        <dbReference type="PROSITE" id="PS51192"/>
    </source>
</evidence>
<keyword evidence="13" id="KW-1185">Reference proteome</keyword>
<evidence type="ECO:0000256" key="6">
    <source>
        <dbReference type="ARBA" id="ARBA00023125"/>
    </source>
</evidence>
<dbReference type="GO" id="GO:0006281">
    <property type="term" value="P:DNA repair"/>
    <property type="evidence" value="ECO:0007669"/>
    <property type="project" value="TreeGrafter"/>
</dbReference>
<organism evidence="12 13">
    <name type="scientific">Desulfoprunum benzoelyticum</name>
    <dbReference type="NCBI Taxonomy" id="1506996"/>
    <lineage>
        <taxon>Bacteria</taxon>
        <taxon>Pseudomonadati</taxon>
        <taxon>Thermodesulfobacteriota</taxon>
        <taxon>Desulfobulbia</taxon>
        <taxon>Desulfobulbales</taxon>
        <taxon>Desulfobulbaceae</taxon>
        <taxon>Desulfoprunum</taxon>
    </lineage>
</organism>
<dbReference type="GO" id="GO:0005524">
    <property type="term" value="F:ATP binding"/>
    <property type="evidence" value="ECO:0007669"/>
    <property type="project" value="UniProtKB-KW"/>
</dbReference>